<dbReference type="Pfam" id="PF15599">
    <property type="entry name" value="Imm63"/>
    <property type="match status" value="1"/>
</dbReference>
<name>A0ABT0YD31_9ACTN</name>
<evidence type="ECO:0000259" key="1">
    <source>
        <dbReference type="Pfam" id="PF15599"/>
    </source>
</evidence>
<feature type="domain" description="Immunity protein 63" evidence="1">
    <location>
        <begin position="56"/>
        <end position="136"/>
    </location>
</feature>
<dbReference type="Proteomes" id="UP001523216">
    <property type="component" value="Unassembled WGS sequence"/>
</dbReference>
<sequence length="146" mass="16767">MKQFRRDSGPGNSEWGLEVLRAEVARLGALIDAPAADLVAFEPREAGRPYVLVDADGVYHWLVVEHGQVLQDRTTTSRDELLYWSFDATTYAMAGAWATRHPISEQELRVTLWQRQFALLRALDPDWEQRRRRELAERVADLPPLP</sequence>
<keyword evidence="3" id="KW-1185">Reference proteome</keyword>
<gene>
    <name evidence="2" type="ORF">LXN57_41050</name>
</gene>
<protein>
    <submittedName>
        <fullName evidence="2">Immunity 63 family protein</fullName>
    </submittedName>
</protein>
<evidence type="ECO:0000313" key="3">
    <source>
        <dbReference type="Proteomes" id="UP001523216"/>
    </source>
</evidence>
<dbReference type="RefSeq" id="WP_251803713.1">
    <property type="nucleotide sequence ID" value="NZ_JAMQOL010000068.1"/>
</dbReference>
<organism evidence="2 3">
    <name type="scientific">Paractinoplanes hotanensis</name>
    <dbReference type="NCBI Taxonomy" id="2906497"/>
    <lineage>
        <taxon>Bacteria</taxon>
        <taxon>Bacillati</taxon>
        <taxon>Actinomycetota</taxon>
        <taxon>Actinomycetes</taxon>
        <taxon>Micromonosporales</taxon>
        <taxon>Micromonosporaceae</taxon>
        <taxon>Paractinoplanes</taxon>
    </lineage>
</organism>
<accession>A0ABT0YD31</accession>
<proteinExistence type="predicted"/>
<reference evidence="2 3" key="1">
    <citation type="submission" date="2022-06" db="EMBL/GenBank/DDBJ databases">
        <title>Actinoplanes abujensis sp. nov., isolated from Nigerian arid soil.</title>
        <authorList>
            <person name="Ding P."/>
        </authorList>
    </citation>
    <scope>NUCLEOTIDE SEQUENCE [LARGE SCALE GENOMIC DNA]</scope>
    <source>
        <strain evidence="3">TRM88002</strain>
    </source>
</reference>
<evidence type="ECO:0000313" key="2">
    <source>
        <dbReference type="EMBL" id="MCM4083949.1"/>
    </source>
</evidence>
<dbReference type="EMBL" id="JAMQOL010000068">
    <property type="protein sequence ID" value="MCM4083949.1"/>
    <property type="molecule type" value="Genomic_DNA"/>
</dbReference>
<comment type="caution">
    <text evidence="2">The sequence shown here is derived from an EMBL/GenBank/DDBJ whole genome shotgun (WGS) entry which is preliminary data.</text>
</comment>
<dbReference type="InterPro" id="IPR028952">
    <property type="entry name" value="Imm63"/>
</dbReference>